<gene>
    <name evidence="1" type="ORF">ACMD2_23554</name>
</gene>
<dbReference type="EMBL" id="LSRQ01001619">
    <property type="protein sequence ID" value="OAY77090.1"/>
    <property type="molecule type" value="Genomic_DNA"/>
</dbReference>
<evidence type="ECO:0000313" key="2">
    <source>
        <dbReference type="Proteomes" id="UP000092600"/>
    </source>
</evidence>
<accession>A0A199VK16</accession>
<evidence type="ECO:0000313" key="1">
    <source>
        <dbReference type="EMBL" id="OAY77090.1"/>
    </source>
</evidence>
<dbReference type="Proteomes" id="UP000092600">
    <property type="component" value="Unassembled WGS sequence"/>
</dbReference>
<reference evidence="1 2" key="1">
    <citation type="journal article" date="2016" name="DNA Res.">
        <title>The draft genome of MD-2 pineapple using hybrid error correction of long reads.</title>
        <authorList>
            <person name="Redwan R.M."/>
            <person name="Saidin A."/>
            <person name="Kumar S.V."/>
        </authorList>
    </citation>
    <scope>NUCLEOTIDE SEQUENCE [LARGE SCALE GENOMIC DNA]</scope>
    <source>
        <strain evidence="2">cv. MD2</strain>
        <tissue evidence="1">Leaf</tissue>
    </source>
</reference>
<dbReference type="AlphaFoldDB" id="A0A199VK16"/>
<dbReference type="STRING" id="4615.A0A199VK16"/>
<proteinExistence type="predicted"/>
<dbReference type="Gene3D" id="3.20.20.100">
    <property type="entry name" value="NADP-dependent oxidoreductase domain"/>
    <property type="match status" value="1"/>
</dbReference>
<feature type="non-terminal residue" evidence="1">
    <location>
        <position position="1"/>
    </location>
</feature>
<dbReference type="SUPFAM" id="SSF51430">
    <property type="entry name" value="NAD(P)-linked oxidoreductase"/>
    <property type="match status" value="1"/>
</dbReference>
<protein>
    <submittedName>
        <fullName evidence="1">NADP-dependent D-sorbitol-6-phosphate dehydrogenase</fullName>
    </submittedName>
</protein>
<comment type="caution">
    <text evidence="1">The sequence shown here is derived from an EMBL/GenBank/DDBJ whole genome shotgun (WGS) entry which is preliminary data.</text>
</comment>
<sequence>RLHSLLQIKLRESNRDTSLLQRIPCQFCQSMDLCYCDTPLGGAAANAEWFGSIHTLAEKYNKTVAQLVLQWVSRETCCYPKSSKVERLRENFQIFNSLYRMRTWKRSKLSIASVVLISQRSSGA</sequence>
<name>A0A199VK16_ANACO</name>
<organism evidence="1 2">
    <name type="scientific">Ananas comosus</name>
    <name type="common">Pineapple</name>
    <name type="synonym">Ananas ananas</name>
    <dbReference type="NCBI Taxonomy" id="4615"/>
    <lineage>
        <taxon>Eukaryota</taxon>
        <taxon>Viridiplantae</taxon>
        <taxon>Streptophyta</taxon>
        <taxon>Embryophyta</taxon>
        <taxon>Tracheophyta</taxon>
        <taxon>Spermatophyta</taxon>
        <taxon>Magnoliopsida</taxon>
        <taxon>Liliopsida</taxon>
        <taxon>Poales</taxon>
        <taxon>Bromeliaceae</taxon>
        <taxon>Bromelioideae</taxon>
        <taxon>Ananas</taxon>
    </lineage>
</organism>
<dbReference type="InterPro" id="IPR036812">
    <property type="entry name" value="NAD(P)_OxRdtase_dom_sf"/>
</dbReference>